<dbReference type="PANTHER" id="PTHR43065">
    <property type="entry name" value="SENSOR HISTIDINE KINASE"/>
    <property type="match status" value="1"/>
</dbReference>
<evidence type="ECO:0000256" key="1">
    <source>
        <dbReference type="ARBA" id="ARBA00000085"/>
    </source>
</evidence>
<dbReference type="Gene3D" id="1.10.287.130">
    <property type="match status" value="1"/>
</dbReference>
<evidence type="ECO:0000259" key="10">
    <source>
        <dbReference type="PROSITE" id="PS50109"/>
    </source>
</evidence>
<dbReference type="OrthoDB" id="9805967at2"/>
<feature type="transmembrane region" description="Helical" evidence="9">
    <location>
        <begin position="12"/>
        <end position="31"/>
    </location>
</feature>
<dbReference type="InterPro" id="IPR003661">
    <property type="entry name" value="HisK_dim/P_dom"/>
</dbReference>
<dbReference type="PANTHER" id="PTHR43065:SF10">
    <property type="entry name" value="PEROXIDE STRESS-ACTIVATED HISTIDINE KINASE MAK3"/>
    <property type="match status" value="1"/>
</dbReference>
<keyword evidence="6 11" id="KW-0418">Kinase</keyword>
<evidence type="ECO:0000256" key="9">
    <source>
        <dbReference type="SAM" id="Phobius"/>
    </source>
</evidence>
<evidence type="ECO:0000256" key="4">
    <source>
        <dbReference type="ARBA" id="ARBA00022679"/>
    </source>
</evidence>
<dbReference type="EC" id="2.7.13.3" evidence="2"/>
<dbReference type="Gene3D" id="3.30.565.10">
    <property type="entry name" value="Histidine kinase-like ATPase, C-terminal domain"/>
    <property type="match status" value="1"/>
</dbReference>
<keyword evidence="9" id="KW-1133">Transmembrane helix</keyword>
<dbReference type="InterPro" id="IPR036097">
    <property type="entry name" value="HisK_dim/P_sf"/>
</dbReference>
<dbReference type="InterPro" id="IPR021796">
    <property type="entry name" value="Tll0287-like_dom"/>
</dbReference>
<dbReference type="InterPro" id="IPR005467">
    <property type="entry name" value="His_kinase_dom"/>
</dbReference>
<evidence type="ECO:0000313" key="12">
    <source>
        <dbReference type="Proteomes" id="UP000199602"/>
    </source>
</evidence>
<dbReference type="Pfam" id="PF00512">
    <property type="entry name" value="HisKA"/>
    <property type="match status" value="1"/>
</dbReference>
<evidence type="ECO:0000256" key="3">
    <source>
        <dbReference type="ARBA" id="ARBA00022553"/>
    </source>
</evidence>
<dbReference type="EMBL" id="FNIN01000007">
    <property type="protein sequence ID" value="SDN78598.1"/>
    <property type="molecule type" value="Genomic_DNA"/>
</dbReference>
<reference evidence="11 12" key="1">
    <citation type="submission" date="2016-10" db="EMBL/GenBank/DDBJ databases">
        <authorList>
            <person name="de Groot N.N."/>
        </authorList>
    </citation>
    <scope>NUCLEOTIDE SEQUENCE [LARGE SCALE GENOMIC DNA]</scope>
    <source>
        <strain evidence="11 12">DSM 15269</strain>
    </source>
</reference>
<evidence type="ECO:0000256" key="8">
    <source>
        <dbReference type="ARBA" id="ARBA00023012"/>
    </source>
</evidence>
<dbReference type="SMART" id="SM00387">
    <property type="entry name" value="HATPase_c"/>
    <property type="match status" value="1"/>
</dbReference>
<name>A0A1H0E8F9_9BACT</name>
<dbReference type="Pfam" id="PF02518">
    <property type="entry name" value="HATPase_c"/>
    <property type="match status" value="1"/>
</dbReference>
<keyword evidence="9" id="KW-0812">Transmembrane</keyword>
<dbReference type="CDD" id="cd00082">
    <property type="entry name" value="HisKA"/>
    <property type="match status" value="1"/>
</dbReference>
<protein>
    <recommendedName>
        <fullName evidence="2">histidine kinase</fullName>
        <ecNumber evidence="2">2.7.13.3</ecNumber>
    </recommendedName>
</protein>
<dbReference type="SMART" id="SM00388">
    <property type="entry name" value="HisKA"/>
    <property type="match status" value="1"/>
</dbReference>
<dbReference type="InterPro" id="IPR003594">
    <property type="entry name" value="HATPase_dom"/>
</dbReference>
<dbReference type="Gene3D" id="3.30.450.20">
    <property type="entry name" value="PAS domain"/>
    <property type="match status" value="1"/>
</dbReference>
<keyword evidence="8" id="KW-0902">Two-component regulatory system</keyword>
<dbReference type="InterPro" id="IPR035965">
    <property type="entry name" value="PAS-like_dom_sf"/>
</dbReference>
<dbReference type="STRING" id="206665.SAMN04488516_10717"/>
<gene>
    <name evidence="11" type="ORF">SAMN04488516_10717</name>
</gene>
<comment type="catalytic activity">
    <reaction evidence="1">
        <text>ATP + protein L-histidine = ADP + protein N-phospho-L-histidine.</text>
        <dbReference type="EC" id="2.7.13.3"/>
    </reaction>
</comment>
<dbReference type="AlphaFoldDB" id="A0A1H0E8F9"/>
<evidence type="ECO:0000256" key="7">
    <source>
        <dbReference type="ARBA" id="ARBA00022840"/>
    </source>
</evidence>
<dbReference type="GO" id="GO:0005524">
    <property type="term" value="F:ATP binding"/>
    <property type="evidence" value="ECO:0007669"/>
    <property type="project" value="UniProtKB-KW"/>
</dbReference>
<dbReference type="GO" id="GO:0000155">
    <property type="term" value="F:phosphorelay sensor kinase activity"/>
    <property type="evidence" value="ECO:0007669"/>
    <property type="project" value="InterPro"/>
</dbReference>
<organism evidence="11 12">
    <name type="scientific">Desulfonauticus submarinus</name>
    <dbReference type="NCBI Taxonomy" id="206665"/>
    <lineage>
        <taxon>Bacteria</taxon>
        <taxon>Pseudomonadati</taxon>
        <taxon>Thermodesulfobacteriota</taxon>
        <taxon>Desulfovibrionia</taxon>
        <taxon>Desulfovibrionales</taxon>
        <taxon>Desulfonauticaceae</taxon>
        <taxon>Desulfonauticus</taxon>
    </lineage>
</organism>
<dbReference type="InterPro" id="IPR036890">
    <property type="entry name" value="HATPase_C_sf"/>
</dbReference>
<keyword evidence="9" id="KW-0472">Membrane</keyword>
<evidence type="ECO:0000256" key="2">
    <source>
        <dbReference type="ARBA" id="ARBA00012438"/>
    </source>
</evidence>
<dbReference type="SUPFAM" id="SSF47384">
    <property type="entry name" value="Homodimeric domain of signal transducing histidine kinase"/>
    <property type="match status" value="1"/>
</dbReference>
<keyword evidence="5" id="KW-0547">Nucleotide-binding</keyword>
<dbReference type="SUPFAM" id="SSF55874">
    <property type="entry name" value="ATPase domain of HSP90 chaperone/DNA topoisomerase II/histidine kinase"/>
    <property type="match status" value="1"/>
</dbReference>
<keyword evidence="12" id="KW-1185">Reference proteome</keyword>
<accession>A0A1H0E8F9</accession>
<dbReference type="Proteomes" id="UP000199602">
    <property type="component" value="Unassembled WGS sequence"/>
</dbReference>
<evidence type="ECO:0000256" key="6">
    <source>
        <dbReference type="ARBA" id="ARBA00022777"/>
    </source>
</evidence>
<keyword evidence="4" id="KW-0808">Transferase</keyword>
<feature type="transmembrane region" description="Helical" evidence="9">
    <location>
        <begin position="212"/>
        <end position="233"/>
    </location>
</feature>
<feature type="domain" description="Histidine kinase" evidence="10">
    <location>
        <begin position="577"/>
        <end position="783"/>
    </location>
</feature>
<dbReference type="PRINTS" id="PR00344">
    <property type="entry name" value="BCTRLSENSOR"/>
</dbReference>
<keyword evidence="3" id="KW-0597">Phosphoprotein</keyword>
<dbReference type="PROSITE" id="PS50109">
    <property type="entry name" value="HIS_KIN"/>
    <property type="match status" value="1"/>
</dbReference>
<keyword evidence="7" id="KW-0067">ATP-binding</keyword>
<proteinExistence type="predicted"/>
<evidence type="ECO:0000256" key="5">
    <source>
        <dbReference type="ARBA" id="ARBA00022741"/>
    </source>
</evidence>
<dbReference type="SUPFAM" id="SSF55785">
    <property type="entry name" value="PYP-like sensor domain (PAS domain)"/>
    <property type="match status" value="1"/>
</dbReference>
<sequence>MAKLSLQSKFFLGVGLVCLLSGIFFISTLYFHMKSLLVSEISDKANLILREANAVQGYVRDVLRPAMFKNLPADKFILEAMSSSYISRKVMERLSKHTTIYYRRVAFNARNPLYNPNNLEKEIIVFFKKRNSTHFEGFKKIKGKEFYLSARPVVFKKECLHCHGNPKNAPKELILKYGSKRGFFHKLNEVGGAVIVGFPIEAAVKQIKEATVGYIAVYSSMFFVFFGLISIYFRQLVVLNFKKLTSIFRKHFSEPAELNLLDKLHTKDEIEELVLGMEELAKHLYNARIKLKEYATNLEAMVEERTKELQEEVISRKKDINLLVNLVDLITRYKTSESLITKTLELIVKRLDLNYAIYVCSTFSNRKFIWPKDFNAVDVPRSYINEVKQNKILARDGFIYVLVYSQDRIWGCLALPENKYALKNEHILIAIGKQMGIALESIQSINELIYQYDILQSLFDGISDPLFLIEENGDFIMQNKAANILNKEFQFNFLKDFISITKHKEIIAKCLEQDTPCRIEWQTKERWFAVRIYPLYAPPQGMKRLIIYVRDVTGEKKMLEQIRRTEKLSAVGKLAAGLAHEINNPLGVILCYVDLLQENVKSEQGKRDLEIIKKHATQAQKILGDLLNFARPKSSFGICNLEELAKNIQAVFEVQAKKKGINFELKLDSNLPLLNYDSSLLEQIFTNLILNAFDALDNQENGAVKVSLSKLDREIVLEVRDNGPGIPEDIRDSIFDPFFTTKEVGKGTGLGLAVVYGLVEELGGKIEVFNENGAVFRIFLPWQ</sequence>
<dbReference type="RefSeq" id="WP_092065458.1">
    <property type="nucleotide sequence ID" value="NZ_FNIN01000007.1"/>
</dbReference>
<evidence type="ECO:0000313" key="11">
    <source>
        <dbReference type="EMBL" id="SDN78598.1"/>
    </source>
</evidence>
<dbReference type="InterPro" id="IPR004358">
    <property type="entry name" value="Sig_transdc_His_kin-like_C"/>
</dbReference>
<dbReference type="Pfam" id="PF11845">
    <property type="entry name" value="Tll0287-like"/>
    <property type="match status" value="1"/>
</dbReference>